<evidence type="ECO:0000313" key="1">
    <source>
        <dbReference type="EMBL" id="KAJ4843898.1"/>
    </source>
</evidence>
<comment type="caution">
    <text evidence="1">The sequence shown here is derived from an EMBL/GenBank/DDBJ whole genome shotgun (WGS) entry which is preliminary data.</text>
</comment>
<gene>
    <name evidence="1" type="ORF">Tsubulata_047954</name>
</gene>
<sequence length="55" mass="6338">MLMAIRSMHQDWMIHPLGPSRDVPLIHSRYMGPVHIKYVMCICTGLDQMVGSQRV</sequence>
<reference evidence="1" key="2">
    <citation type="journal article" date="2023" name="Plants (Basel)">
        <title>Annotation of the Turnera subulata (Passifloraceae) Draft Genome Reveals the S-Locus Evolved after the Divergence of Turneroideae from Passifloroideae in a Stepwise Manner.</title>
        <authorList>
            <person name="Henning P.M."/>
            <person name="Roalson E.H."/>
            <person name="Mir W."/>
            <person name="McCubbin A.G."/>
            <person name="Shore J.S."/>
        </authorList>
    </citation>
    <scope>NUCLEOTIDE SEQUENCE</scope>
    <source>
        <strain evidence="1">F60SS</strain>
    </source>
</reference>
<dbReference type="AlphaFoldDB" id="A0A9Q0JJA3"/>
<organism evidence="1 2">
    <name type="scientific">Turnera subulata</name>
    <dbReference type="NCBI Taxonomy" id="218843"/>
    <lineage>
        <taxon>Eukaryota</taxon>
        <taxon>Viridiplantae</taxon>
        <taxon>Streptophyta</taxon>
        <taxon>Embryophyta</taxon>
        <taxon>Tracheophyta</taxon>
        <taxon>Spermatophyta</taxon>
        <taxon>Magnoliopsida</taxon>
        <taxon>eudicotyledons</taxon>
        <taxon>Gunneridae</taxon>
        <taxon>Pentapetalae</taxon>
        <taxon>rosids</taxon>
        <taxon>fabids</taxon>
        <taxon>Malpighiales</taxon>
        <taxon>Passifloraceae</taxon>
        <taxon>Turnera</taxon>
    </lineage>
</organism>
<proteinExistence type="predicted"/>
<dbReference type="Proteomes" id="UP001141552">
    <property type="component" value="Unassembled WGS sequence"/>
</dbReference>
<reference evidence="1" key="1">
    <citation type="submission" date="2022-02" db="EMBL/GenBank/DDBJ databases">
        <authorList>
            <person name="Henning P.M."/>
            <person name="McCubbin A.G."/>
            <person name="Shore J.S."/>
        </authorList>
    </citation>
    <scope>NUCLEOTIDE SEQUENCE</scope>
    <source>
        <strain evidence="1">F60SS</strain>
        <tissue evidence="1">Leaves</tissue>
    </source>
</reference>
<protein>
    <submittedName>
        <fullName evidence="1">Uncharacterized protein</fullName>
    </submittedName>
</protein>
<accession>A0A9Q0JJA3</accession>
<evidence type="ECO:0000313" key="2">
    <source>
        <dbReference type="Proteomes" id="UP001141552"/>
    </source>
</evidence>
<name>A0A9Q0JJA3_9ROSI</name>
<keyword evidence="2" id="KW-1185">Reference proteome</keyword>
<dbReference type="EMBL" id="JAKUCV010002117">
    <property type="protein sequence ID" value="KAJ4843898.1"/>
    <property type="molecule type" value="Genomic_DNA"/>
</dbReference>